<keyword evidence="9" id="KW-1015">Disulfide bond</keyword>
<evidence type="ECO:0000256" key="9">
    <source>
        <dbReference type="ARBA" id="ARBA00023157"/>
    </source>
</evidence>
<dbReference type="Pfam" id="PF01390">
    <property type="entry name" value="SEA"/>
    <property type="match status" value="1"/>
</dbReference>
<proteinExistence type="predicted"/>
<dbReference type="InterPro" id="IPR001314">
    <property type="entry name" value="Peptidase_S1A"/>
</dbReference>
<dbReference type="Pfam" id="PF00089">
    <property type="entry name" value="Trypsin"/>
    <property type="match status" value="1"/>
</dbReference>
<dbReference type="Gene3D" id="3.30.70.960">
    <property type="entry name" value="SEA domain"/>
    <property type="match status" value="1"/>
</dbReference>
<keyword evidence="7 10" id="KW-1133">Transmembrane helix</keyword>
<dbReference type="SUPFAM" id="SSF82671">
    <property type="entry name" value="SEA domain"/>
    <property type="match status" value="1"/>
</dbReference>
<keyword evidence="8 10" id="KW-0472">Membrane</keyword>
<dbReference type="InterPro" id="IPR000082">
    <property type="entry name" value="SEA_dom"/>
</dbReference>
<dbReference type="PRINTS" id="PR00722">
    <property type="entry name" value="CHYMOTRYPSIN"/>
</dbReference>
<dbReference type="SMART" id="SM00020">
    <property type="entry name" value="Tryp_SPc"/>
    <property type="match status" value="1"/>
</dbReference>
<evidence type="ECO:0000313" key="13">
    <source>
        <dbReference type="Ensembl" id="ENSUAMP00000012866.1"/>
    </source>
</evidence>
<dbReference type="PROSITE" id="PS50240">
    <property type="entry name" value="TRYPSIN_DOM"/>
    <property type="match status" value="1"/>
</dbReference>
<evidence type="ECO:0000256" key="6">
    <source>
        <dbReference type="ARBA" id="ARBA00022968"/>
    </source>
</evidence>
<sequence length="387" mass="42687">MVILIFFGVTTILGVTIGLLVHFLAVGKIFYYQGDFHISGVTYNDSCENGASQASTDLSKNIETKMSDAFQNSSIYKEYINSQVIKILPDPNGSSVQLQLTFKFPPAKRDSMKTEIEAILHQILKDNMAFWNAVPTSMRLIGCGRSANSIIPGNRIVNGKNALVGAWPWQASMQWKGQHLCGASLISSRWLLSAAHCFAKKNNSDDWIVNFGTVVNKPYVTQKVQNIIFHENYSKVGVYNDIALVQLAEEVPFTKYVRRICLPEAKMKLPENASVVVTGWGTLYMNGKFFLILQQASLKIIDNEVCNAPYALSGTVTDKMLCAGFMSGKADACQNDSGGPLAYPDSRNIWHLVGIVSWGSGCAKKNKPGVDTRVTAYRDWITSKTGL</sequence>
<keyword evidence="14" id="KW-1185">Reference proteome</keyword>
<reference evidence="13" key="3">
    <citation type="submission" date="2025-09" db="UniProtKB">
        <authorList>
            <consortium name="Ensembl"/>
        </authorList>
    </citation>
    <scope>IDENTIFICATION</scope>
</reference>
<reference evidence="14" key="1">
    <citation type="submission" date="2016-06" db="EMBL/GenBank/DDBJ databases">
        <title>De novo assembly and RNA-Seq shows season-dependent expression and editing in black bear kidneys.</title>
        <authorList>
            <person name="Korstanje R."/>
            <person name="Srivastava A."/>
            <person name="Sarsani V.K."/>
            <person name="Sheehan S.M."/>
            <person name="Seger R.L."/>
            <person name="Barter M.E."/>
            <person name="Lindqvist C."/>
            <person name="Brody L.C."/>
            <person name="Mullikin J.C."/>
        </authorList>
    </citation>
    <scope>NUCLEOTIDE SEQUENCE [LARGE SCALE GENOMIC DNA]</scope>
</reference>
<evidence type="ECO:0000259" key="11">
    <source>
        <dbReference type="PROSITE" id="PS50024"/>
    </source>
</evidence>
<evidence type="ECO:0000256" key="8">
    <source>
        <dbReference type="ARBA" id="ARBA00023136"/>
    </source>
</evidence>
<dbReference type="InterPro" id="IPR001254">
    <property type="entry name" value="Trypsin_dom"/>
</dbReference>
<dbReference type="InterPro" id="IPR043504">
    <property type="entry name" value="Peptidase_S1_PA_chymotrypsin"/>
</dbReference>
<dbReference type="FunFam" id="2.40.10.10:FF:000003">
    <property type="entry name" value="Transmembrane serine protease 3"/>
    <property type="match status" value="1"/>
</dbReference>
<accession>A0A452R3M8</accession>
<dbReference type="SUPFAM" id="SSF50494">
    <property type="entry name" value="Trypsin-like serine proteases"/>
    <property type="match status" value="1"/>
</dbReference>
<dbReference type="PANTHER" id="PTHR24252">
    <property type="entry name" value="ACROSIN-RELATED"/>
    <property type="match status" value="1"/>
</dbReference>
<evidence type="ECO:0000259" key="12">
    <source>
        <dbReference type="PROSITE" id="PS50240"/>
    </source>
</evidence>
<comment type="subcellular location">
    <subcellularLocation>
        <location evidence="1">Membrane</location>
        <topology evidence="1">Single-pass type II membrane protein</topology>
    </subcellularLocation>
</comment>
<organism evidence="13 14">
    <name type="scientific">Ursus americanus</name>
    <name type="common">American black bear</name>
    <name type="synonym">Euarctos americanus</name>
    <dbReference type="NCBI Taxonomy" id="9643"/>
    <lineage>
        <taxon>Eukaryota</taxon>
        <taxon>Metazoa</taxon>
        <taxon>Chordata</taxon>
        <taxon>Craniata</taxon>
        <taxon>Vertebrata</taxon>
        <taxon>Euteleostomi</taxon>
        <taxon>Mammalia</taxon>
        <taxon>Eutheria</taxon>
        <taxon>Laurasiatheria</taxon>
        <taxon>Carnivora</taxon>
        <taxon>Caniformia</taxon>
        <taxon>Ursidae</taxon>
        <taxon>Ursus</taxon>
    </lineage>
</organism>
<dbReference type="PROSITE" id="PS00134">
    <property type="entry name" value="TRYPSIN_HIS"/>
    <property type="match status" value="1"/>
</dbReference>
<dbReference type="Proteomes" id="UP000291022">
    <property type="component" value="Unassembled WGS sequence"/>
</dbReference>
<dbReference type="FunFam" id="3.30.70.960:FF:000011">
    <property type="entry name" value="Transmembrane protease serine"/>
    <property type="match status" value="1"/>
</dbReference>
<dbReference type="PROSITE" id="PS50024">
    <property type="entry name" value="SEA"/>
    <property type="match status" value="1"/>
</dbReference>
<evidence type="ECO:0000256" key="1">
    <source>
        <dbReference type="ARBA" id="ARBA00004606"/>
    </source>
</evidence>
<dbReference type="GO" id="GO:0004252">
    <property type="term" value="F:serine-type endopeptidase activity"/>
    <property type="evidence" value="ECO:0007669"/>
    <property type="project" value="InterPro"/>
</dbReference>
<dbReference type="CDD" id="cd00190">
    <property type="entry name" value="Tryp_SPc"/>
    <property type="match status" value="1"/>
</dbReference>
<evidence type="ECO:0000256" key="4">
    <source>
        <dbReference type="ARBA" id="ARBA00022801"/>
    </source>
</evidence>
<evidence type="ECO:0000256" key="7">
    <source>
        <dbReference type="ARBA" id="ARBA00022989"/>
    </source>
</evidence>
<dbReference type="GO" id="GO:0006508">
    <property type="term" value="P:proteolysis"/>
    <property type="evidence" value="ECO:0007669"/>
    <property type="project" value="UniProtKB-KW"/>
</dbReference>
<dbReference type="Ensembl" id="ENSUAMT00000014442.1">
    <property type="protein sequence ID" value="ENSUAMP00000012866.1"/>
    <property type="gene ID" value="ENSUAMG00000010394.1"/>
</dbReference>
<dbReference type="InterPro" id="IPR018114">
    <property type="entry name" value="TRYPSIN_HIS"/>
</dbReference>
<dbReference type="GeneTree" id="ENSGT00940000163500"/>
<keyword evidence="4" id="KW-0378">Hydrolase</keyword>
<feature type="domain" description="Peptidase S1" evidence="12">
    <location>
        <begin position="156"/>
        <end position="386"/>
    </location>
</feature>
<feature type="transmembrane region" description="Helical" evidence="10">
    <location>
        <begin position="6"/>
        <end position="26"/>
    </location>
</feature>
<evidence type="ECO:0000256" key="10">
    <source>
        <dbReference type="SAM" id="Phobius"/>
    </source>
</evidence>
<evidence type="ECO:0000313" key="14">
    <source>
        <dbReference type="Proteomes" id="UP000291022"/>
    </source>
</evidence>
<keyword evidence="6" id="KW-0735">Signal-anchor</keyword>
<gene>
    <name evidence="13" type="primary">TMPRSS11B</name>
</gene>
<dbReference type="GO" id="GO:0005886">
    <property type="term" value="C:plasma membrane"/>
    <property type="evidence" value="ECO:0007669"/>
    <property type="project" value="Ensembl"/>
</dbReference>
<dbReference type="InterPro" id="IPR009003">
    <property type="entry name" value="Peptidase_S1_PA"/>
</dbReference>
<dbReference type="STRING" id="9643.ENSUAMP00000012866"/>
<evidence type="ECO:0000256" key="3">
    <source>
        <dbReference type="ARBA" id="ARBA00022692"/>
    </source>
</evidence>
<name>A0A452R3M8_URSAM</name>
<dbReference type="PANTHER" id="PTHR24252:SF17">
    <property type="entry name" value="SUPPRESSOR OF TUMORIGENICITY 14 PROTEIN HOMOLOG-RELATED"/>
    <property type="match status" value="1"/>
</dbReference>
<feature type="domain" description="SEA" evidence="11">
    <location>
        <begin position="28"/>
        <end position="145"/>
    </location>
</feature>
<protein>
    <submittedName>
        <fullName evidence="13">Transmembrane serine protease 11B</fullName>
    </submittedName>
</protein>
<evidence type="ECO:0000256" key="5">
    <source>
        <dbReference type="ARBA" id="ARBA00022825"/>
    </source>
</evidence>
<keyword evidence="3 10" id="KW-0812">Transmembrane</keyword>
<keyword evidence="2" id="KW-0645">Protease</keyword>
<dbReference type="AlphaFoldDB" id="A0A452R3M8"/>
<dbReference type="InterPro" id="IPR036364">
    <property type="entry name" value="SEA_dom_sf"/>
</dbReference>
<keyword evidence="5" id="KW-0720">Serine protease</keyword>
<reference evidence="13" key="2">
    <citation type="submission" date="2025-08" db="UniProtKB">
        <authorList>
            <consortium name="Ensembl"/>
        </authorList>
    </citation>
    <scope>IDENTIFICATION</scope>
</reference>
<evidence type="ECO:0000256" key="2">
    <source>
        <dbReference type="ARBA" id="ARBA00022670"/>
    </source>
</evidence>
<dbReference type="Gene3D" id="2.40.10.10">
    <property type="entry name" value="Trypsin-like serine proteases"/>
    <property type="match status" value="2"/>
</dbReference>
<dbReference type="OMA" id="ADACQND"/>